<keyword evidence="2" id="KW-0963">Cytoplasm</keyword>
<dbReference type="PANTHER" id="PTHR33515">
    <property type="entry name" value="RIBOSOME-BINDING FACTOR A, CHLOROPLASTIC-RELATED"/>
    <property type="match status" value="1"/>
</dbReference>
<evidence type="ECO:0000256" key="3">
    <source>
        <dbReference type="SAM" id="Coils"/>
    </source>
</evidence>
<name>A0A1G2FCA4_9BACT</name>
<dbReference type="Proteomes" id="UP000176974">
    <property type="component" value="Unassembled WGS sequence"/>
</dbReference>
<comment type="subcellular location">
    <subcellularLocation>
        <location evidence="2">Cytoplasm</location>
    </subcellularLocation>
</comment>
<dbReference type="InterPro" id="IPR020053">
    <property type="entry name" value="Ribosome-bd_factorA_CS"/>
</dbReference>
<dbReference type="GO" id="GO:0043024">
    <property type="term" value="F:ribosomal small subunit binding"/>
    <property type="evidence" value="ECO:0007669"/>
    <property type="project" value="TreeGrafter"/>
</dbReference>
<gene>
    <name evidence="2" type="primary">rbfA</name>
    <name evidence="4" type="ORF">A2815_01765</name>
</gene>
<dbReference type="PROSITE" id="PS01319">
    <property type="entry name" value="RBFA"/>
    <property type="match status" value="1"/>
</dbReference>
<dbReference type="AlphaFoldDB" id="A0A1G2FCA4"/>
<comment type="similarity">
    <text evidence="2">Belongs to the RbfA family.</text>
</comment>
<keyword evidence="1 2" id="KW-0690">Ribosome biogenesis</keyword>
<feature type="coiled-coil region" evidence="3">
    <location>
        <begin position="54"/>
        <end position="111"/>
    </location>
</feature>
<organism evidence="4 5">
    <name type="scientific">Candidatus Portnoybacteria bacterium RIFCSPHIGHO2_01_FULL_40_12b</name>
    <dbReference type="NCBI Taxonomy" id="1801994"/>
    <lineage>
        <taxon>Bacteria</taxon>
        <taxon>Candidatus Portnoyibacteriota</taxon>
    </lineage>
</organism>
<dbReference type="Gene3D" id="3.30.300.20">
    <property type="match status" value="1"/>
</dbReference>
<comment type="function">
    <text evidence="2">One of several proteins that assist in the late maturation steps of the functional core of the 30S ribosomal subunit. Associates with free 30S ribosomal subunits (but not with 30S subunits that are part of 70S ribosomes or polysomes). Required for efficient processing of 16S rRNA. May interact with the 5'-terminal helix region of 16S rRNA.</text>
</comment>
<dbReference type="SUPFAM" id="SSF89919">
    <property type="entry name" value="Ribosome-binding factor A, RbfA"/>
    <property type="match status" value="1"/>
</dbReference>
<dbReference type="Pfam" id="PF02033">
    <property type="entry name" value="RBFA"/>
    <property type="match status" value="1"/>
</dbReference>
<protein>
    <recommendedName>
        <fullName evidence="2">Ribosome-binding factor A</fullName>
    </recommendedName>
</protein>
<dbReference type="NCBIfam" id="TIGR00082">
    <property type="entry name" value="rbfA"/>
    <property type="match status" value="1"/>
</dbReference>
<dbReference type="GO" id="GO:0030490">
    <property type="term" value="P:maturation of SSU-rRNA"/>
    <property type="evidence" value="ECO:0007669"/>
    <property type="project" value="UniProtKB-UniRule"/>
</dbReference>
<dbReference type="HAMAP" id="MF_00003">
    <property type="entry name" value="RbfA"/>
    <property type="match status" value="1"/>
</dbReference>
<dbReference type="EMBL" id="MHMY01000014">
    <property type="protein sequence ID" value="OGZ35218.1"/>
    <property type="molecule type" value="Genomic_DNA"/>
</dbReference>
<reference evidence="4 5" key="1">
    <citation type="journal article" date="2016" name="Nat. Commun.">
        <title>Thousands of microbial genomes shed light on interconnected biogeochemical processes in an aquifer system.</title>
        <authorList>
            <person name="Anantharaman K."/>
            <person name="Brown C.T."/>
            <person name="Hug L.A."/>
            <person name="Sharon I."/>
            <person name="Castelle C.J."/>
            <person name="Probst A.J."/>
            <person name="Thomas B.C."/>
            <person name="Singh A."/>
            <person name="Wilkins M.J."/>
            <person name="Karaoz U."/>
            <person name="Brodie E.L."/>
            <person name="Williams K.H."/>
            <person name="Hubbard S.S."/>
            <person name="Banfield J.F."/>
        </authorList>
    </citation>
    <scope>NUCLEOTIDE SEQUENCE [LARGE SCALE GENOMIC DNA]</scope>
</reference>
<comment type="caution">
    <text evidence="4">The sequence shown here is derived from an EMBL/GenBank/DDBJ whole genome shotgun (WGS) entry which is preliminary data.</text>
</comment>
<sequence>MTKRLERVNELIYREISQLILRELNFYNALVSITKVETSTDLREAKIMISVMPLEKSQTALQILEKNIFDLQQLLNKKLKMRPVPKIRFEIDQSTAKTQHIEELLQKAKKEG</sequence>
<evidence type="ECO:0000256" key="1">
    <source>
        <dbReference type="ARBA" id="ARBA00022517"/>
    </source>
</evidence>
<keyword evidence="3" id="KW-0175">Coiled coil</keyword>
<dbReference type="GO" id="GO:0005829">
    <property type="term" value="C:cytosol"/>
    <property type="evidence" value="ECO:0007669"/>
    <property type="project" value="TreeGrafter"/>
</dbReference>
<evidence type="ECO:0000313" key="5">
    <source>
        <dbReference type="Proteomes" id="UP000176974"/>
    </source>
</evidence>
<dbReference type="InterPro" id="IPR023799">
    <property type="entry name" value="RbfA_dom_sf"/>
</dbReference>
<dbReference type="PANTHER" id="PTHR33515:SF1">
    <property type="entry name" value="RIBOSOME-BINDING FACTOR A, CHLOROPLASTIC-RELATED"/>
    <property type="match status" value="1"/>
</dbReference>
<dbReference type="InterPro" id="IPR000238">
    <property type="entry name" value="RbfA"/>
</dbReference>
<comment type="subunit">
    <text evidence="2">Monomer. Binds 30S ribosomal subunits, but not 50S ribosomal subunits or 70S ribosomes.</text>
</comment>
<accession>A0A1G2FCA4</accession>
<proteinExistence type="inferred from homology"/>
<evidence type="ECO:0000313" key="4">
    <source>
        <dbReference type="EMBL" id="OGZ35218.1"/>
    </source>
</evidence>
<dbReference type="InterPro" id="IPR015946">
    <property type="entry name" value="KH_dom-like_a/b"/>
</dbReference>
<evidence type="ECO:0000256" key="2">
    <source>
        <dbReference type="HAMAP-Rule" id="MF_00003"/>
    </source>
</evidence>